<dbReference type="OrthoDB" id="10251234at2759"/>
<comment type="catalytic activity">
    <reaction evidence="1">
        <text>a 5'-end (N(7)-methyl 5'-triphosphoguanosine)-ribonucleoside in mRNA + S-adenosyl-L-methionine = a 5'-end (N(7)-methyl 5'-triphosphoguanosine)-(2'-O-methyl-ribonucleoside) in mRNA + S-adenosyl-L-homocysteine + H(+)</text>
        <dbReference type="Rhea" id="RHEA:67020"/>
        <dbReference type="Rhea" id="RHEA-COMP:17167"/>
        <dbReference type="Rhea" id="RHEA-COMP:17168"/>
        <dbReference type="ChEBI" id="CHEBI:15378"/>
        <dbReference type="ChEBI" id="CHEBI:57856"/>
        <dbReference type="ChEBI" id="CHEBI:59789"/>
        <dbReference type="ChEBI" id="CHEBI:156461"/>
        <dbReference type="ChEBI" id="CHEBI:167609"/>
        <dbReference type="EC" id="2.1.1.57"/>
    </reaction>
</comment>
<accession>A0A0L0D412</accession>
<comment type="subcellular location">
    <subcellularLocation>
        <location evidence="1">Nucleus</location>
    </subcellularLocation>
</comment>
<comment type="function">
    <text evidence="1">S-adenosyl-L-methionine-dependent methyltransferase that mediates RNA cap1 2'-O-ribose methylation to the 5'-cap structure of RNAs. Methylates the ribose of the first nucleotide of a m(7)GpppG-capped mRNA to produce m(7)GpppNmp (cap1).</text>
</comment>
<feature type="region of interest" description="Disordered" evidence="2">
    <location>
        <begin position="398"/>
        <end position="454"/>
    </location>
</feature>
<dbReference type="Pfam" id="PF01728">
    <property type="entry name" value="FtsJ"/>
    <property type="match status" value="1"/>
</dbReference>
<dbReference type="EC" id="2.1.1.57" evidence="1"/>
<dbReference type="PANTHER" id="PTHR16121:SF0">
    <property type="entry name" value="CAP-SPECIFIC MRNA (NUCLEOSIDE-2'-O-)-METHYLTRANSFERASE 1"/>
    <property type="match status" value="1"/>
</dbReference>
<evidence type="ECO:0000313" key="5">
    <source>
        <dbReference type="Proteomes" id="UP000054408"/>
    </source>
</evidence>
<dbReference type="GO" id="GO:0032259">
    <property type="term" value="P:methylation"/>
    <property type="evidence" value="ECO:0007669"/>
    <property type="project" value="UniProtKB-KW"/>
</dbReference>
<dbReference type="GeneID" id="25569496"/>
<keyword evidence="1" id="KW-0489">Methyltransferase</keyword>
<evidence type="ECO:0000256" key="1">
    <source>
        <dbReference type="RuleBase" id="RU368012"/>
    </source>
</evidence>
<dbReference type="InterPro" id="IPR029063">
    <property type="entry name" value="SAM-dependent_MTases_sf"/>
</dbReference>
<organism evidence="4 5">
    <name type="scientific">Thecamonas trahens ATCC 50062</name>
    <dbReference type="NCBI Taxonomy" id="461836"/>
    <lineage>
        <taxon>Eukaryota</taxon>
        <taxon>Apusozoa</taxon>
        <taxon>Apusomonadida</taxon>
        <taxon>Apusomonadidae</taxon>
        <taxon>Thecamonas</taxon>
    </lineage>
</organism>
<keyword evidence="1" id="KW-0507">mRNA processing</keyword>
<feature type="compositionally biased region" description="Basic and acidic residues" evidence="2">
    <location>
        <begin position="429"/>
        <end position="454"/>
    </location>
</feature>
<dbReference type="InterPro" id="IPR050851">
    <property type="entry name" value="mRNA_Cap_2O-Ribose_MeTrfase"/>
</dbReference>
<keyword evidence="1" id="KW-0506">mRNA capping</keyword>
<dbReference type="Proteomes" id="UP000054408">
    <property type="component" value="Unassembled WGS sequence"/>
</dbReference>
<keyword evidence="1" id="KW-0808">Transferase</keyword>
<name>A0A0L0D412_THETB</name>
<dbReference type="eggNOG" id="KOG3673">
    <property type="taxonomic scope" value="Eukaryota"/>
</dbReference>
<proteinExistence type="predicted"/>
<dbReference type="SUPFAM" id="SSF53335">
    <property type="entry name" value="S-adenosyl-L-methionine-dependent methyltransferases"/>
    <property type="match status" value="1"/>
</dbReference>
<dbReference type="GO" id="GO:0005634">
    <property type="term" value="C:nucleus"/>
    <property type="evidence" value="ECO:0007669"/>
    <property type="project" value="UniProtKB-SubCell"/>
</dbReference>
<evidence type="ECO:0000259" key="3">
    <source>
        <dbReference type="Pfam" id="PF01728"/>
    </source>
</evidence>
<evidence type="ECO:0000313" key="4">
    <source>
        <dbReference type="EMBL" id="KNC46990.1"/>
    </source>
</evidence>
<dbReference type="GO" id="GO:0006370">
    <property type="term" value="P:7-methylguanosine mRNA capping"/>
    <property type="evidence" value="ECO:0007669"/>
    <property type="project" value="UniProtKB-UniRule"/>
</dbReference>
<feature type="domain" description="Ribosomal RNA methyltransferase FtsJ" evidence="3">
    <location>
        <begin position="100"/>
        <end position="306"/>
    </location>
</feature>
<dbReference type="PANTHER" id="PTHR16121">
    <property type="entry name" value="CAP-SPECIFIC MRNA (NUCLEOSIDE-2'-O-)-METHYLTRANSFERASE 1-RELATED"/>
    <property type="match status" value="1"/>
</dbReference>
<dbReference type="RefSeq" id="XP_013752573.1">
    <property type="nucleotide sequence ID" value="XM_013897119.1"/>
</dbReference>
<keyword evidence="1" id="KW-0949">S-adenosyl-L-methionine</keyword>
<evidence type="ECO:0000256" key="2">
    <source>
        <dbReference type="SAM" id="MobiDB-lite"/>
    </source>
</evidence>
<feature type="non-terminal residue" evidence="4">
    <location>
        <position position="454"/>
    </location>
</feature>
<dbReference type="Gene3D" id="3.40.50.12760">
    <property type="match status" value="1"/>
</dbReference>
<dbReference type="OMA" id="QACRRIN"/>
<keyword evidence="1" id="KW-0539">Nucleus</keyword>
<sequence>MSAVERIPCEVLVGEVTSSTKLAMAELEAAPLATAAWGALRGVDDVERMTEAGLVPADTVHALWEQKSRMDAVFDAGKAKAYYTVRAALLGEPAPARFWNRAGTKLDEVLAATGLLAPGSVDRFENLFFIDLCGGPGSFAQVLFNHMPAADGAGITLESPGVEPHSRWYSKLASCDQFTPVRGPHPTSTGDILVEDNINELAKVAAANGLANIVVADGLLKAPSGTQHKENLEELFCARIIVAQLVAMFRTLRPGGAFVLRLSDVFSEFTISVVFVLAQVFDAVRIVKPPSSRIVSSERYAVCTGRKPESDELAFWASRATAVYRAATPFVLATALVDPKLYKGDEAFWSSLGKTVADHAERQTSALKAIMDGVDELLDESSDAAARFQLAIDEAKLPDADAPTTPPAPLVWTPNMFSRKRRRSVDAGSNDRRRSRGDRGRDRRDRDRDRDRDR</sequence>
<dbReference type="GO" id="GO:0016556">
    <property type="term" value="P:mRNA modification"/>
    <property type="evidence" value="ECO:0007669"/>
    <property type="project" value="UniProtKB-UniRule"/>
</dbReference>
<dbReference type="GO" id="GO:0004483">
    <property type="term" value="F:methyltransferase cap1 activity"/>
    <property type="evidence" value="ECO:0007669"/>
    <property type="project" value="UniProtKB-UniRule"/>
</dbReference>
<dbReference type="AlphaFoldDB" id="A0A0L0D412"/>
<reference evidence="4 5" key="1">
    <citation type="submission" date="2010-05" db="EMBL/GenBank/DDBJ databases">
        <title>The Genome Sequence of Thecamonas trahens ATCC 50062.</title>
        <authorList>
            <consortium name="The Broad Institute Genome Sequencing Platform"/>
            <person name="Russ C."/>
            <person name="Cuomo C."/>
            <person name="Shea T."/>
            <person name="Young S.K."/>
            <person name="Zeng Q."/>
            <person name="Koehrsen M."/>
            <person name="Haas B."/>
            <person name="Borodovsky M."/>
            <person name="Guigo R."/>
            <person name="Alvarado L."/>
            <person name="Berlin A."/>
            <person name="Bochicchio J."/>
            <person name="Borenstein D."/>
            <person name="Chapman S."/>
            <person name="Chen Z."/>
            <person name="Freedman E."/>
            <person name="Gellesch M."/>
            <person name="Goldberg J."/>
            <person name="Griggs A."/>
            <person name="Gujja S."/>
            <person name="Heilman E."/>
            <person name="Heiman D."/>
            <person name="Hepburn T."/>
            <person name="Howarth C."/>
            <person name="Jen D."/>
            <person name="Larson L."/>
            <person name="Mehta T."/>
            <person name="Park D."/>
            <person name="Pearson M."/>
            <person name="Roberts A."/>
            <person name="Saif S."/>
            <person name="Shenoy N."/>
            <person name="Sisk P."/>
            <person name="Stolte C."/>
            <person name="Sykes S."/>
            <person name="Thomson T."/>
            <person name="Walk T."/>
            <person name="White J."/>
            <person name="Yandava C."/>
            <person name="Burger G."/>
            <person name="Gray M.W."/>
            <person name="Holland P.W.H."/>
            <person name="King N."/>
            <person name="Lang F.B.F."/>
            <person name="Roger A.J."/>
            <person name="Ruiz-Trillo I."/>
            <person name="Lander E."/>
            <person name="Nusbaum C."/>
        </authorList>
    </citation>
    <scope>NUCLEOTIDE SEQUENCE [LARGE SCALE GENOMIC DNA]</scope>
    <source>
        <strain evidence="4 5">ATCC 50062</strain>
    </source>
</reference>
<dbReference type="InterPro" id="IPR002877">
    <property type="entry name" value="RNA_MeTrfase_FtsJ_dom"/>
</dbReference>
<protein>
    <recommendedName>
        <fullName evidence="1">Cap-specific mRNA (nucleoside-2'-O-)-methyltransferase 1</fullName>
        <ecNumber evidence="1">2.1.1.57</ecNumber>
    </recommendedName>
    <alternativeName>
        <fullName evidence="1">Cap1 2'O-ribose methyltransferase 1</fullName>
    </alternativeName>
</protein>
<gene>
    <name evidence="4" type="ORF">AMSG_11581</name>
</gene>
<dbReference type="EMBL" id="GL349559">
    <property type="protein sequence ID" value="KNC46990.1"/>
    <property type="molecule type" value="Genomic_DNA"/>
</dbReference>
<dbReference type="GO" id="GO:0003676">
    <property type="term" value="F:nucleic acid binding"/>
    <property type="evidence" value="ECO:0007669"/>
    <property type="project" value="UniProtKB-UniRule"/>
</dbReference>
<dbReference type="GO" id="GO:0005737">
    <property type="term" value="C:cytoplasm"/>
    <property type="evidence" value="ECO:0007669"/>
    <property type="project" value="TreeGrafter"/>
</dbReference>
<keyword evidence="5" id="KW-1185">Reference proteome</keyword>